<sequence>MRDMIKKTFVLSFHQATVQQPIAYHLIKDYNWIVNILRARITPNQEEKGMLVIAVQGKRQEIHDGLEYLTRVGVNYQPLAQDVVWDEQKCTHCTACISQCPTGALSVIRPAMEVTFDKEKCIACELCLKVCPYKAVMMRI</sequence>
<protein>
    <submittedName>
        <fullName evidence="6">4Fe-4S ferredoxin iron-sulfur binding domain protein</fullName>
    </submittedName>
</protein>
<dbReference type="PROSITE" id="PS00198">
    <property type="entry name" value="4FE4S_FER_1"/>
    <property type="match status" value="1"/>
</dbReference>
<accession>A0A081BML9</accession>
<evidence type="ECO:0000256" key="2">
    <source>
        <dbReference type="ARBA" id="ARBA00022723"/>
    </source>
</evidence>
<keyword evidence="2" id="KW-0479">Metal-binding</keyword>
<dbReference type="Gene3D" id="3.30.70.20">
    <property type="match status" value="1"/>
</dbReference>
<evidence type="ECO:0000313" key="6">
    <source>
        <dbReference type="EMBL" id="GAK51635.1"/>
    </source>
</evidence>
<reference evidence="6" key="1">
    <citation type="journal article" date="2015" name="PeerJ">
        <title>First genomic representation of candidate bacterial phylum KSB3 points to enhanced environmental sensing as a trigger of wastewater bulking.</title>
        <authorList>
            <person name="Sekiguchi Y."/>
            <person name="Ohashi A."/>
            <person name="Parks D.H."/>
            <person name="Yamauchi T."/>
            <person name="Tyson G.W."/>
            <person name="Hugenholtz P."/>
        </authorList>
    </citation>
    <scope>NUCLEOTIDE SEQUENCE [LARGE SCALE GENOMIC DNA]</scope>
</reference>
<dbReference type="SUPFAM" id="SSF55021">
    <property type="entry name" value="ACT-like"/>
    <property type="match status" value="1"/>
</dbReference>
<dbReference type="HOGENOM" id="CLU_152999_0_0_0"/>
<keyword evidence="4" id="KW-0411">Iron-sulfur</keyword>
<dbReference type="InterPro" id="IPR017896">
    <property type="entry name" value="4Fe4S_Fe-S-bd"/>
</dbReference>
<evidence type="ECO:0000259" key="5">
    <source>
        <dbReference type="PROSITE" id="PS51379"/>
    </source>
</evidence>
<evidence type="ECO:0000313" key="7">
    <source>
        <dbReference type="Proteomes" id="UP000030700"/>
    </source>
</evidence>
<gene>
    <name evidence="6" type="ORF">U14_02880</name>
</gene>
<dbReference type="GO" id="GO:0051539">
    <property type="term" value="F:4 iron, 4 sulfur cluster binding"/>
    <property type="evidence" value="ECO:0007669"/>
    <property type="project" value="UniProtKB-KW"/>
</dbReference>
<organism evidence="6">
    <name type="scientific">Candidatus Moduliflexus flocculans</name>
    <dbReference type="NCBI Taxonomy" id="1499966"/>
    <lineage>
        <taxon>Bacteria</taxon>
        <taxon>Candidatus Moduliflexota</taxon>
        <taxon>Candidatus Moduliflexia</taxon>
        <taxon>Candidatus Moduliflexales</taxon>
        <taxon>Candidatus Moduliflexaceae</taxon>
    </lineage>
</organism>
<dbReference type="PROSITE" id="PS51379">
    <property type="entry name" value="4FE4S_FER_2"/>
    <property type="match status" value="2"/>
</dbReference>
<dbReference type="PANTHER" id="PTHR43687:SF1">
    <property type="entry name" value="FERREDOXIN III"/>
    <property type="match status" value="1"/>
</dbReference>
<feature type="domain" description="4Fe-4S ferredoxin-type" evidence="5">
    <location>
        <begin position="112"/>
        <end position="140"/>
    </location>
</feature>
<name>A0A081BML9_9BACT</name>
<dbReference type="Proteomes" id="UP000030700">
    <property type="component" value="Unassembled WGS sequence"/>
</dbReference>
<dbReference type="Pfam" id="PF14697">
    <property type="entry name" value="Fer4_21"/>
    <property type="match status" value="1"/>
</dbReference>
<dbReference type="Pfam" id="PF09383">
    <property type="entry name" value="NIL"/>
    <property type="match status" value="1"/>
</dbReference>
<dbReference type="AlphaFoldDB" id="A0A081BML9"/>
<dbReference type="STRING" id="1499966.U14_02880"/>
<dbReference type="EMBL" id="DF820457">
    <property type="protein sequence ID" value="GAK51635.1"/>
    <property type="molecule type" value="Genomic_DNA"/>
</dbReference>
<dbReference type="InterPro" id="IPR050572">
    <property type="entry name" value="Fe-S_Ferredoxin"/>
</dbReference>
<keyword evidence="7" id="KW-1185">Reference proteome</keyword>
<evidence type="ECO:0000256" key="3">
    <source>
        <dbReference type="ARBA" id="ARBA00023004"/>
    </source>
</evidence>
<dbReference type="Gene3D" id="3.30.70.260">
    <property type="match status" value="1"/>
</dbReference>
<evidence type="ECO:0000256" key="1">
    <source>
        <dbReference type="ARBA" id="ARBA00022485"/>
    </source>
</evidence>
<keyword evidence="3" id="KW-0408">Iron</keyword>
<proteinExistence type="predicted"/>
<dbReference type="SMART" id="SM00930">
    <property type="entry name" value="NIL"/>
    <property type="match status" value="1"/>
</dbReference>
<keyword evidence="1" id="KW-0004">4Fe-4S</keyword>
<dbReference type="GO" id="GO:0046872">
    <property type="term" value="F:metal ion binding"/>
    <property type="evidence" value="ECO:0007669"/>
    <property type="project" value="UniProtKB-KW"/>
</dbReference>
<dbReference type="SUPFAM" id="SSF54862">
    <property type="entry name" value="4Fe-4S ferredoxins"/>
    <property type="match status" value="1"/>
</dbReference>
<dbReference type="InterPro" id="IPR045865">
    <property type="entry name" value="ACT-like_dom_sf"/>
</dbReference>
<dbReference type="InterPro" id="IPR017900">
    <property type="entry name" value="4Fe4S_Fe_S_CS"/>
</dbReference>
<dbReference type="PANTHER" id="PTHR43687">
    <property type="entry name" value="ADENYLYLSULFATE REDUCTASE, BETA SUBUNIT"/>
    <property type="match status" value="1"/>
</dbReference>
<evidence type="ECO:0000256" key="4">
    <source>
        <dbReference type="ARBA" id="ARBA00023014"/>
    </source>
</evidence>
<dbReference type="InterPro" id="IPR018449">
    <property type="entry name" value="NIL_domain"/>
</dbReference>
<feature type="domain" description="4Fe-4S ferredoxin-type" evidence="5">
    <location>
        <begin position="81"/>
        <end position="110"/>
    </location>
</feature>